<comment type="caution">
    <text evidence="2">The sequence shown here is derived from an EMBL/GenBank/DDBJ whole genome shotgun (WGS) entry which is preliminary data.</text>
</comment>
<dbReference type="Gene3D" id="1.10.3210.10">
    <property type="entry name" value="Hypothetical protein af1432"/>
    <property type="match status" value="1"/>
</dbReference>
<gene>
    <name evidence="2" type="ORF">D3Z33_02325</name>
</gene>
<organism evidence="2 3">
    <name type="scientific">Senegalia massiliensis</name>
    <dbReference type="NCBI Taxonomy" id="1720316"/>
    <lineage>
        <taxon>Bacteria</taxon>
        <taxon>Bacillati</taxon>
        <taxon>Bacillota</taxon>
        <taxon>Clostridia</taxon>
        <taxon>Eubacteriales</taxon>
        <taxon>Clostridiaceae</taxon>
        <taxon>Senegalia</taxon>
    </lineage>
</organism>
<evidence type="ECO:0000259" key="1">
    <source>
        <dbReference type="SMART" id="SM00471"/>
    </source>
</evidence>
<evidence type="ECO:0000313" key="3">
    <source>
        <dbReference type="Proteomes" id="UP000467132"/>
    </source>
</evidence>
<keyword evidence="3" id="KW-1185">Reference proteome</keyword>
<dbReference type="Proteomes" id="UP000467132">
    <property type="component" value="Unassembled WGS sequence"/>
</dbReference>
<dbReference type="InterPro" id="IPR003607">
    <property type="entry name" value="HD/PDEase_dom"/>
</dbReference>
<name>A0A845QUI8_9CLOT</name>
<protein>
    <submittedName>
        <fullName evidence="2">HDIG domain-containing protein</fullName>
    </submittedName>
</protein>
<dbReference type="InterPro" id="IPR006674">
    <property type="entry name" value="HD_domain"/>
</dbReference>
<dbReference type="CDD" id="cd00077">
    <property type="entry name" value="HDc"/>
    <property type="match status" value="1"/>
</dbReference>
<sequence length="196" mass="22559">MKYNYLFRSDILNREEAFELLKEYVKEDSLIKHSLAVESSMIAYAKYFDEDIEKWSISGLLHDIDFEMCPEEHPYKGIEILRDKGIGEDIIHAIKGHGSKEEERNSLMAKTLYAIDELSSFVVASALVRPTKFEGLKPKSVKKKLKTKSFAAAVDRDQIKESSQDLEMDFNEHLNIVIEGLKNREEELNKEGLSLL</sequence>
<dbReference type="OrthoDB" id="9801160at2"/>
<dbReference type="PANTHER" id="PTHR38659:SF1">
    <property type="entry name" value="METAL DEPENDENT PHOSPHOHYDROLASE"/>
    <property type="match status" value="1"/>
</dbReference>
<proteinExistence type="predicted"/>
<dbReference type="SUPFAM" id="SSF109604">
    <property type="entry name" value="HD-domain/PDEase-like"/>
    <property type="match status" value="1"/>
</dbReference>
<dbReference type="Pfam" id="PF01966">
    <property type="entry name" value="HD"/>
    <property type="match status" value="1"/>
</dbReference>
<dbReference type="PANTHER" id="PTHR38659">
    <property type="entry name" value="METAL-DEPENDENT PHOSPHOHYDROLASE"/>
    <property type="match status" value="1"/>
</dbReference>
<dbReference type="AlphaFoldDB" id="A0A845QUI8"/>
<feature type="domain" description="HD/PDEase" evidence="1">
    <location>
        <begin position="26"/>
        <end position="130"/>
    </location>
</feature>
<dbReference type="SMART" id="SM00471">
    <property type="entry name" value="HDc"/>
    <property type="match status" value="1"/>
</dbReference>
<evidence type="ECO:0000313" key="2">
    <source>
        <dbReference type="EMBL" id="NBI05690.1"/>
    </source>
</evidence>
<dbReference type="EMBL" id="QXXA01000004">
    <property type="protein sequence ID" value="NBI05690.1"/>
    <property type="molecule type" value="Genomic_DNA"/>
</dbReference>
<dbReference type="InterPro" id="IPR006675">
    <property type="entry name" value="HDIG_dom"/>
</dbReference>
<reference evidence="2 3" key="1">
    <citation type="submission" date="2018-08" db="EMBL/GenBank/DDBJ databases">
        <title>Murine metabolic-syndrome-specific gut microbial biobank.</title>
        <authorList>
            <person name="Liu C."/>
        </authorList>
    </citation>
    <scope>NUCLEOTIDE SEQUENCE [LARGE SCALE GENOMIC DNA]</scope>
    <source>
        <strain evidence="2 3">583</strain>
    </source>
</reference>
<accession>A0A845QUI8</accession>
<dbReference type="NCBIfam" id="TIGR00277">
    <property type="entry name" value="HDIG"/>
    <property type="match status" value="1"/>
</dbReference>